<comment type="caution">
    <text evidence="3">The sequence shown here is derived from an EMBL/GenBank/DDBJ whole genome shotgun (WGS) entry which is preliminary data.</text>
</comment>
<dbReference type="PANTHER" id="PTHR44240">
    <property type="entry name" value="DNAJ DOMAIN (PROKARYOTIC HEAT SHOCK PROTEIN)-RELATED"/>
    <property type="match status" value="1"/>
</dbReference>
<proteinExistence type="predicted"/>
<dbReference type="PROSITE" id="PS50076">
    <property type="entry name" value="DNAJ_2"/>
    <property type="match status" value="1"/>
</dbReference>
<evidence type="ECO:0000313" key="3">
    <source>
        <dbReference type="EMBL" id="GAA5194152.1"/>
    </source>
</evidence>
<organism evidence="3 4">
    <name type="scientific">Arthrobacter gyeryongensis</name>
    <dbReference type="NCBI Taxonomy" id="1650592"/>
    <lineage>
        <taxon>Bacteria</taxon>
        <taxon>Bacillati</taxon>
        <taxon>Actinomycetota</taxon>
        <taxon>Actinomycetes</taxon>
        <taxon>Micrococcales</taxon>
        <taxon>Micrococcaceae</taxon>
        <taxon>Arthrobacter</taxon>
    </lineage>
</organism>
<dbReference type="EMBL" id="BAABKK010000012">
    <property type="protein sequence ID" value="GAA5194152.1"/>
    <property type="molecule type" value="Genomic_DNA"/>
</dbReference>
<dbReference type="Pfam" id="PF00226">
    <property type="entry name" value="DnaJ"/>
    <property type="match status" value="1"/>
</dbReference>
<dbReference type="PRINTS" id="PR00625">
    <property type="entry name" value="JDOMAIN"/>
</dbReference>
<feature type="domain" description="J" evidence="2">
    <location>
        <begin position="7"/>
        <end position="87"/>
    </location>
</feature>
<dbReference type="InterPro" id="IPR001623">
    <property type="entry name" value="DnaJ_domain"/>
</dbReference>
<evidence type="ECO:0000313" key="4">
    <source>
        <dbReference type="Proteomes" id="UP001500200"/>
    </source>
</evidence>
<gene>
    <name evidence="3" type="ORF">GCM10023346_20820</name>
</gene>
<feature type="compositionally biased region" description="Basic and acidic residues" evidence="1">
    <location>
        <begin position="77"/>
        <end position="89"/>
    </location>
</feature>
<evidence type="ECO:0000259" key="2">
    <source>
        <dbReference type="PROSITE" id="PS50076"/>
    </source>
</evidence>
<feature type="compositionally biased region" description="Basic and acidic residues" evidence="1">
    <location>
        <begin position="34"/>
        <end position="46"/>
    </location>
</feature>
<name>A0ABP9SEE5_9MICC</name>
<dbReference type="PANTHER" id="PTHR44240:SF10">
    <property type="entry name" value="J DOMAIN-CONTAINING PROTEIN"/>
    <property type="match status" value="1"/>
</dbReference>
<dbReference type="CDD" id="cd06257">
    <property type="entry name" value="DnaJ"/>
    <property type="match status" value="1"/>
</dbReference>
<protein>
    <recommendedName>
        <fullName evidence="2">J domain-containing protein</fullName>
    </recommendedName>
</protein>
<feature type="region of interest" description="Disordered" evidence="1">
    <location>
        <begin position="76"/>
        <end position="103"/>
    </location>
</feature>
<reference evidence="4" key="1">
    <citation type="journal article" date="2019" name="Int. J. Syst. Evol. Microbiol.">
        <title>The Global Catalogue of Microorganisms (GCM) 10K type strain sequencing project: providing services to taxonomists for standard genome sequencing and annotation.</title>
        <authorList>
            <consortium name="The Broad Institute Genomics Platform"/>
            <consortium name="The Broad Institute Genome Sequencing Center for Infectious Disease"/>
            <person name="Wu L."/>
            <person name="Ma J."/>
        </authorList>
    </citation>
    <scope>NUCLEOTIDE SEQUENCE [LARGE SCALE GENOMIC DNA]</scope>
    <source>
        <strain evidence="4">JCM 18514</strain>
    </source>
</reference>
<dbReference type="SUPFAM" id="SSF46565">
    <property type="entry name" value="Chaperone J-domain"/>
    <property type="match status" value="1"/>
</dbReference>
<keyword evidence="4" id="KW-1185">Reference proteome</keyword>
<dbReference type="RefSeq" id="WP_345449279.1">
    <property type="nucleotide sequence ID" value="NZ_BAABKK010000012.1"/>
</dbReference>
<accession>A0ABP9SEE5</accession>
<sequence length="153" mass="17046">MRNNGPDLYDILHIAPTATAREVTRAYRTLIRGLHPDTRAAREHPTRPGPTEPDTETQEELQELRDIMAAYAILGNPEKRAAYDRERPRPAANPKPQRPGAASVRIPGQLLPAASLLIGPVIWEPPAGRPPGMPLRQRSYPPTGYTLILQIRR</sequence>
<dbReference type="Proteomes" id="UP001500200">
    <property type="component" value="Unassembled WGS sequence"/>
</dbReference>
<feature type="region of interest" description="Disordered" evidence="1">
    <location>
        <begin position="34"/>
        <end position="60"/>
    </location>
</feature>
<dbReference type="Gene3D" id="1.10.287.110">
    <property type="entry name" value="DnaJ domain"/>
    <property type="match status" value="1"/>
</dbReference>
<evidence type="ECO:0000256" key="1">
    <source>
        <dbReference type="SAM" id="MobiDB-lite"/>
    </source>
</evidence>
<dbReference type="InterPro" id="IPR052276">
    <property type="entry name" value="Diphthamide-biosynth_chaperone"/>
</dbReference>
<dbReference type="SMART" id="SM00271">
    <property type="entry name" value="DnaJ"/>
    <property type="match status" value="1"/>
</dbReference>
<dbReference type="InterPro" id="IPR036869">
    <property type="entry name" value="J_dom_sf"/>
</dbReference>